<dbReference type="InterPro" id="IPR003848">
    <property type="entry name" value="DUF218"/>
</dbReference>
<evidence type="ECO:0000259" key="2">
    <source>
        <dbReference type="Pfam" id="PF02698"/>
    </source>
</evidence>
<sequence>MFYFFSKTLNYLLTPAGWLLAVLLLAFFTKKPQRRRQLVGAALLVFWVFGNSFLMNELALFWEYAPAPVPARSPNSVAVVLTGGMMSVSKQVPDNRFLLDAEADRAGQALYLYKQGAVEKILISGGYGNLPFQFRTVSDEGQMTARFLLAAGVRPEDIILENKSRNTRENALFTARMLRERLHTNRCVLITSAWHLRRADACFQKAGVTVTPFPGSFMSTRRSFGPGEWLLPQEEAFADAYYLVKEIVGYAVYKVVGYC</sequence>
<evidence type="ECO:0000313" key="3">
    <source>
        <dbReference type="EMBL" id="QJW91096.1"/>
    </source>
</evidence>
<organism evidence="3 4">
    <name type="scientific">Spirosoma taeanense</name>
    <dbReference type="NCBI Taxonomy" id="2735870"/>
    <lineage>
        <taxon>Bacteria</taxon>
        <taxon>Pseudomonadati</taxon>
        <taxon>Bacteroidota</taxon>
        <taxon>Cytophagia</taxon>
        <taxon>Cytophagales</taxon>
        <taxon>Cytophagaceae</taxon>
        <taxon>Spirosoma</taxon>
    </lineage>
</organism>
<dbReference type="Pfam" id="PF02698">
    <property type="entry name" value="DUF218"/>
    <property type="match status" value="1"/>
</dbReference>
<proteinExistence type="predicted"/>
<feature type="transmembrane region" description="Helical" evidence="1">
    <location>
        <begin position="41"/>
        <end position="62"/>
    </location>
</feature>
<name>A0A6M5YCU1_9BACT</name>
<dbReference type="AlphaFoldDB" id="A0A6M5YCU1"/>
<dbReference type="KEGG" id="stae:HNV11_17790"/>
<dbReference type="PANTHER" id="PTHR30336">
    <property type="entry name" value="INNER MEMBRANE PROTEIN, PROBABLE PERMEASE"/>
    <property type="match status" value="1"/>
</dbReference>
<keyword evidence="1" id="KW-1133">Transmembrane helix</keyword>
<dbReference type="CDD" id="cd06259">
    <property type="entry name" value="YdcF-like"/>
    <property type="match status" value="1"/>
</dbReference>
<dbReference type="EMBL" id="CP053435">
    <property type="protein sequence ID" value="QJW91096.1"/>
    <property type="molecule type" value="Genomic_DNA"/>
</dbReference>
<dbReference type="GO" id="GO:0000270">
    <property type="term" value="P:peptidoglycan metabolic process"/>
    <property type="evidence" value="ECO:0007669"/>
    <property type="project" value="TreeGrafter"/>
</dbReference>
<keyword evidence="4" id="KW-1185">Reference proteome</keyword>
<evidence type="ECO:0000256" key="1">
    <source>
        <dbReference type="SAM" id="Phobius"/>
    </source>
</evidence>
<dbReference type="InterPro" id="IPR051599">
    <property type="entry name" value="Cell_Envelope_Assoc"/>
</dbReference>
<accession>A0A6M5YCU1</accession>
<dbReference type="PANTHER" id="PTHR30336:SF4">
    <property type="entry name" value="ENVELOPE BIOGENESIS FACTOR ELYC"/>
    <property type="match status" value="1"/>
</dbReference>
<dbReference type="Proteomes" id="UP000502756">
    <property type="component" value="Chromosome"/>
</dbReference>
<feature type="transmembrane region" description="Helical" evidence="1">
    <location>
        <begin position="12"/>
        <end position="29"/>
    </location>
</feature>
<evidence type="ECO:0000313" key="4">
    <source>
        <dbReference type="Proteomes" id="UP000502756"/>
    </source>
</evidence>
<feature type="domain" description="DUF218" evidence="2">
    <location>
        <begin position="77"/>
        <end position="249"/>
    </location>
</feature>
<keyword evidence="1" id="KW-0812">Transmembrane</keyword>
<dbReference type="RefSeq" id="WP_171740942.1">
    <property type="nucleotide sequence ID" value="NZ_CP053435.1"/>
</dbReference>
<gene>
    <name evidence="3" type="ORF">HNV11_17790</name>
</gene>
<dbReference type="InterPro" id="IPR014729">
    <property type="entry name" value="Rossmann-like_a/b/a_fold"/>
</dbReference>
<dbReference type="Gene3D" id="3.40.50.620">
    <property type="entry name" value="HUPs"/>
    <property type="match status" value="1"/>
</dbReference>
<dbReference type="GO" id="GO:0043164">
    <property type="term" value="P:Gram-negative-bacterium-type cell wall biogenesis"/>
    <property type="evidence" value="ECO:0007669"/>
    <property type="project" value="TreeGrafter"/>
</dbReference>
<keyword evidence="1" id="KW-0472">Membrane</keyword>
<protein>
    <submittedName>
        <fullName evidence="3">YdcF family protein</fullName>
    </submittedName>
</protein>
<dbReference type="GO" id="GO:0005886">
    <property type="term" value="C:plasma membrane"/>
    <property type="evidence" value="ECO:0007669"/>
    <property type="project" value="TreeGrafter"/>
</dbReference>
<reference evidence="3 4" key="1">
    <citation type="submission" date="2020-05" db="EMBL/GenBank/DDBJ databases">
        <title>Genome sequencing of Spirosoma sp. TS118.</title>
        <authorList>
            <person name="Lee J.-H."/>
            <person name="Jeong S."/>
            <person name="Zhao L."/>
            <person name="Jung J.-H."/>
            <person name="Kim M.-K."/>
            <person name="Lim S."/>
        </authorList>
    </citation>
    <scope>NUCLEOTIDE SEQUENCE [LARGE SCALE GENOMIC DNA]</scope>
    <source>
        <strain evidence="3 4">TS118</strain>
    </source>
</reference>